<evidence type="ECO:0000256" key="5">
    <source>
        <dbReference type="PROSITE-ProRule" id="PRU00810"/>
    </source>
</evidence>
<keyword evidence="3" id="KW-0804">Transcription</keyword>
<dbReference type="Proteomes" id="UP000789390">
    <property type="component" value="Unassembled WGS sequence"/>
</dbReference>
<accession>A0A8J2WQL9</accession>
<feature type="compositionally biased region" description="Low complexity" evidence="6">
    <location>
        <begin position="1024"/>
        <end position="1047"/>
    </location>
</feature>
<feature type="region of interest" description="Disordered" evidence="6">
    <location>
        <begin position="344"/>
        <end position="368"/>
    </location>
</feature>
<dbReference type="InterPro" id="IPR036600">
    <property type="entry name" value="PAH_sf"/>
</dbReference>
<dbReference type="OrthoDB" id="6257037at2759"/>
<keyword evidence="8" id="KW-1185">Reference proteome</keyword>
<dbReference type="InterPro" id="IPR003822">
    <property type="entry name" value="PAH"/>
</dbReference>
<comment type="subcellular location">
    <subcellularLocation>
        <location evidence="1 5">Nucleus</location>
    </subcellularLocation>
</comment>
<feature type="region of interest" description="Disordered" evidence="6">
    <location>
        <begin position="20"/>
        <end position="75"/>
    </location>
</feature>
<protein>
    <recommendedName>
        <fullName evidence="9">GON-4 protein</fullName>
    </recommendedName>
</protein>
<feature type="compositionally biased region" description="Polar residues" evidence="6">
    <location>
        <begin position="894"/>
        <end position="915"/>
    </location>
</feature>
<feature type="compositionally biased region" description="Polar residues" evidence="6">
    <location>
        <begin position="20"/>
        <end position="35"/>
    </location>
</feature>
<dbReference type="GO" id="GO:0006355">
    <property type="term" value="P:regulation of DNA-templated transcription"/>
    <property type="evidence" value="ECO:0007669"/>
    <property type="project" value="InterPro"/>
</dbReference>
<evidence type="ECO:0000313" key="8">
    <source>
        <dbReference type="Proteomes" id="UP000789390"/>
    </source>
</evidence>
<dbReference type="Gene3D" id="1.20.1160.11">
    <property type="entry name" value="Paired amphipathic helix"/>
    <property type="match status" value="1"/>
</dbReference>
<feature type="region of interest" description="Disordered" evidence="6">
    <location>
        <begin position="894"/>
        <end position="963"/>
    </location>
</feature>
<reference evidence="7" key="1">
    <citation type="submission" date="2021-11" db="EMBL/GenBank/DDBJ databases">
        <authorList>
            <person name="Schell T."/>
        </authorList>
    </citation>
    <scope>NUCLEOTIDE SEQUENCE</scope>
    <source>
        <strain evidence="7">M5</strain>
    </source>
</reference>
<feature type="compositionally biased region" description="Polar residues" evidence="6">
    <location>
        <begin position="1010"/>
        <end position="1023"/>
    </location>
</feature>
<dbReference type="GO" id="GO:0005634">
    <property type="term" value="C:nucleus"/>
    <property type="evidence" value="ECO:0007669"/>
    <property type="project" value="UniProtKB-SubCell"/>
</dbReference>
<feature type="region of interest" description="Disordered" evidence="6">
    <location>
        <begin position="1006"/>
        <end position="1066"/>
    </location>
</feature>
<sequence>MASKETDQLMEDELQALHQSIEQLNSGNSELSLQNDRLENQKTGKRKRMNQSDVQTQTPRKSRRRNVPIPKDCLNDPENPIDEILEEIALRKNLTTNNVKHLLRNIIANESVQEMLKCSLDSNLKMSFQPKLTRSKTKEWLENQNNLAWPSSAKKTSDTQILMEKDFPEDSSDEDVEYRPNEDDTDNHSDEGSFLSSHTSDIGSPSSSLASSTPKVSQSTDPFKRPFPIEEPQTQDDLIGSRTRSKLPLNDTPLEHLELAFIPPDISTDMYDSDCDNEEWRTFLKEFVCPPSNHFSENLDDEEADPEYNVLEEEEEVDAEELRADRTTQITKKEVSELLSELFEEDFSSSDEETTKPSSHLPRVQQPTDDILQTVISDIIVQMEPSSPGTSKTSGKPTGIVQPLVSIHEPQDMPFTISFPTMDLPPIEVQPNHISSSNEVPSLQSLAVVFSPEATLLLSEQLRKHVQLLTQMHLITANQSGLENVTEECRFMLQELVPLKQRVDIANLDEAIDLVNHWETVVTKVPPEVLVKFQRTIVNCGEKKKFFKRSTKHPERYPFNPKMVELMAESRVFIYPDLLPKLAIFQVELGPCKMCPHEDQLIAMGMEQFTPFCEEILSGTKRSVENLVNSMISHYMLPHWTNKQIGIRIKNKKRSNGDVNPIKYYLENKVAPPIIHTIQPFDRNSVTALCDVSPNLLPERWRQMMLIHGGFHHRSRKQDPFAFWYSVPHSQPTHYIIYGIPSLPQSTVSTPSLNIEKTKPGGRTQRKTKKNKSDSSNSRTNKQIGQASQRILHSVNSSVPCDLVESENSNSLCKNIDSDHPQSTEVLKVSQNSEYQNRKRKNVSETNSINVTILPVVDQETEKVSHEENNVSSEMNGMTTAVLEEIILAETNRSSTVEKATAETYTEKNGNNENFAKSPEPTDVPSGCSNPLDAIDTDSENEPQLPLDASSPNDESSRICQSSNQGAKRYVLIYRPDSNMTQVMHVWGPSSSAQQTSIPIRTAADREANTTRGTNPSAQGNQKSSSSGAEGNSGSFCLSGSVASGSAGNSGGDDGDKPPSSPIGSHHVDETVVMEDDDEEEDSISLDFLTTIPLATHSAPKGKSPAHRHIRHQRNAKRILDSWMADDDPNQPRSDAYAQIYFMKVRNRLEQSNPVAFKEFFTTLGQFQSTSGSFLELYRKIENILKDNMDLLEEFVLFLSPEAAAQCGVQFQHFLYVRMREFFSKLKIHFKDSPSQLKRTLKTLQQVECSASPNVNDIKNAILPLLKGNAHLTQGFLQLFLDDAPPPSDAGDFEDVNMDQINSGDEFEHVHLSEAATQAKENEVKSGKRTGMKGSAKNKSKGKSWKKS</sequence>
<feature type="compositionally biased region" description="Polar residues" evidence="6">
    <location>
        <begin position="950"/>
        <end position="963"/>
    </location>
</feature>
<feature type="region of interest" description="Disordered" evidence="6">
    <location>
        <begin position="165"/>
        <end position="249"/>
    </location>
</feature>
<organism evidence="7 8">
    <name type="scientific">Daphnia galeata</name>
    <dbReference type="NCBI Taxonomy" id="27404"/>
    <lineage>
        <taxon>Eukaryota</taxon>
        <taxon>Metazoa</taxon>
        <taxon>Ecdysozoa</taxon>
        <taxon>Arthropoda</taxon>
        <taxon>Crustacea</taxon>
        <taxon>Branchiopoda</taxon>
        <taxon>Diplostraca</taxon>
        <taxon>Cladocera</taxon>
        <taxon>Anomopoda</taxon>
        <taxon>Daphniidae</taxon>
        <taxon>Daphnia</taxon>
    </lineage>
</organism>
<evidence type="ECO:0000256" key="1">
    <source>
        <dbReference type="ARBA" id="ARBA00004123"/>
    </source>
</evidence>
<dbReference type="EMBL" id="CAKKLH010000279">
    <property type="protein sequence ID" value="CAH0107803.1"/>
    <property type="molecule type" value="Genomic_DNA"/>
</dbReference>
<keyword evidence="2" id="KW-0805">Transcription regulation</keyword>
<evidence type="ECO:0000256" key="2">
    <source>
        <dbReference type="ARBA" id="ARBA00023015"/>
    </source>
</evidence>
<evidence type="ECO:0000256" key="4">
    <source>
        <dbReference type="ARBA" id="ARBA00023242"/>
    </source>
</evidence>
<feature type="region of interest" description="Disordered" evidence="6">
    <location>
        <begin position="1315"/>
        <end position="1348"/>
    </location>
</feature>
<proteinExistence type="predicted"/>
<keyword evidence="4 5" id="KW-0539">Nucleus</keyword>
<feature type="compositionally biased region" description="Basic residues" evidence="6">
    <location>
        <begin position="1327"/>
        <end position="1348"/>
    </location>
</feature>
<evidence type="ECO:0000256" key="3">
    <source>
        <dbReference type="ARBA" id="ARBA00023163"/>
    </source>
</evidence>
<feature type="region of interest" description="Disordered" evidence="6">
    <location>
        <begin position="749"/>
        <end position="791"/>
    </location>
</feature>
<name>A0A8J2WQL9_9CRUS</name>
<gene>
    <name evidence="7" type="ORF">DGAL_LOCUS11136</name>
</gene>
<dbReference type="SUPFAM" id="SSF47762">
    <property type="entry name" value="PAH2 domain"/>
    <property type="match status" value="1"/>
</dbReference>
<feature type="compositionally biased region" description="Basic and acidic residues" evidence="6">
    <location>
        <begin position="177"/>
        <end position="191"/>
    </location>
</feature>
<comment type="caution">
    <text evidence="7">The sequence shown here is derived from an EMBL/GenBank/DDBJ whole genome shotgun (WGS) entry which is preliminary data.</text>
</comment>
<evidence type="ECO:0000256" key="6">
    <source>
        <dbReference type="SAM" id="MobiDB-lite"/>
    </source>
</evidence>
<evidence type="ECO:0008006" key="9">
    <source>
        <dbReference type="Google" id="ProtNLM"/>
    </source>
</evidence>
<dbReference type="PANTHER" id="PTHR16088:SF3">
    <property type="entry name" value="GON-4-LIKE PROTEIN"/>
    <property type="match status" value="1"/>
</dbReference>
<dbReference type="GO" id="GO:0003712">
    <property type="term" value="F:transcription coregulator activity"/>
    <property type="evidence" value="ECO:0007669"/>
    <property type="project" value="TreeGrafter"/>
</dbReference>
<dbReference type="PROSITE" id="PS51477">
    <property type="entry name" value="PAH"/>
    <property type="match status" value="1"/>
</dbReference>
<evidence type="ECO:0000313" key="7">
    <source>
        <dbReference type="EMBL" id="CAH0107803.1"/>
    </source>
</evidence>
<feature type="compositionally biased region" description="Low complexity" evidence="6">
    <location>
        <begin position="200"/>
        <end position="217"/>
    </location>
</feature>
<dbReference type="PANTHER" id="PTHR16088">
    <property type="entry name" value="YY1 ASSOCIATED PROTEIN-RELATED"/>
    <property type="match status" value="1"/>
</dbReference>
<dbReference type="InterPro" id="IPR052435">
    <property type="entry name" value="YY1-Transcr_Regul"/>
</dbReference>